<evidence type="ECO:0000313" key="5">
    <source>
        <dbReference type="Proteomes" id="UP000481153"/>
    </source>
</evidence>
<dbReference type="GO" id="GO:0005737">
    <property type="term" value="C:cytoplasm"/>
    <property type="evidence" value="ECO:0007669"/>
    <property type="project" value="TreeGrafter"/>
</dbReference>
<dbReference type="VEuPathDB" id="FungiDB:AeMF1_020599"/>
<dbReference type="PANTHER" id="PTHR45527">
    <property type="entry name" value="NONRIBOSOMAL PEPTIDE SYNTHETASE"/>
    <property type="match status" value="1"/>
</dbReference>
<dbReference type="NCBIfam" id="TIGR01733">
    <property type="entry name" value="AA-adenyl-dom"/>
    <property type="match status" value="1"/>
</dbReference>
<dbReference type="InterPro" id="IPR001242">
    <property type="entry name" value="Condensation_dom"/>
</dbReference>
<dbReference type="PROSITE" id="PS00012">
    <property type="entry name" value="PHOSPHOPANTETHEINE"/>
    <property type="match status" value="1"/>
</dbReference>
<evidence type="ECO:0000256" key="2">
    <source>
        <dbReference type="ARBA" id="ARBA00022553"/>
    </source>
</evidence>
<gene>
    <name evidence="4" type="ORF">Ae201684_014781</name>
</gene>
<proteinExistence type="predicted"/>
<protein>
    <recommendedName>
        <fullName evidence="3">Carrier domain-containing protein</fullName>
    </recommendedName>
</protein>
<dbReference type="PROSITE" id="PS50075">
    <property type="entry name" value="CARRIER"/>
    <property type="match status" value="1"/>
</dbReference>
<keyword evidence="5" id="KW-1185">Reference proteome</keyword>
<dbReference type="Pfam" id="PF00668">
    <property type="entry name" value="Condensation"/>
    <property type="match status" value="2"/>
</dbReference>
<dbReference type="Proteomes" id="UP000481153">
    <property type="component" value="Unassembled WGS sequence"/>
</dbReference>
<dbReference type="PROSITE" id="PS00455">
    <property type="entry name" value="AMP_BINDING"/>
    <property type="match status" value="1"/>
</dbReference>
<dbReference type="GO" id="GO:0043041">
    <property type="term" value="P:amino acid activation for nonribosomal peptide biosynthetic process"/>
    <property type="evidence" value="ECO:0007669"/>
    <property type="project" value="TreeGrafter"/>
</dbReference>
<dbReference type="InterPro" id="IPR023213">
    <property type="entry name" value="CAT-like_dom_sf"/>
</dbReference>
<dbReference type="PANTHER" id="PTHR45527:SF1">
    <property type="entry name" value="FATTY ACID SYNTHASE"/>
    <property type="match status" value="1"/>
</dbReference>
<dbReference type="SUPFAM" id="SSF52777">
    <property type="entry name" value="CoA-dependent acyltransferases"/>
    <property type="match status" value="5"/>
</dbReference>
<keyword evidence="1" id="KW-0596">Phosphopantetheine</keyword>
<dbReference type="SUPFAM" id="SSF56801">
    <property type="entry name" value="Acetyl-CoA synthetase-like"/>
    <property type="match status" value="2"/>
</dbReference>
<evidence type="ECO:0000313" key="4">
    <source>
        <dbReference type="EMBL" id="KAF0727041.1"/>
    </source>
</evidence>
<dbReference type="Gene3D" id="3.30.559.10">
    <property type="entry name" value="Chloramphenicol acetyltransferase-like domain"/>
    <property type="match status" value="2"/>
</dbReference>
<dbReference type="InterPro" id="IPR045851">
    <property type="entry name" value="AMP-bd_C_sf"/>
</dbReference>
<dbReference type="InterPro" id="IPR042099">
    <property type="entry name" value="ANL_N_sf"/>
</dbReference>
<comment type="caution">
    <text evidence="4">The sequence shown here is derived from an EMBL/GenBank/DDBJ whole genome shotgun (WGS) entry which is preliminary data.</text>
</comment>
<feature type="domain" description="Carrier" evidence="3">
    <location>
        <begin position="728"/>
        <end position="810"/>
    </location>
</feature>
<dbReference type="Gene3D" id="3.30.559.30">
    <property type="entry name" value="Nonribosomal peptide synthetase, condensation domain"/>
    <property type="match status" value="3"/>
</dbReference>
<dbReference type="InterPro" id="IPR036736">
    <property type="entry name" value="ACP-like_sf"/>
</dbReference>
<dbReference type="VEuPathDB" id="FungiDB:AeMF1_015154"/>
<dbReference type="EMBL" id="VJMJ01000202">
    <property type="protein sequence ID" value="KAF0727041.1"/>
    <property type="molecule type" value="Genomic_DNA"/>
</dbReference>
<dbReference type="GO" id="GO:0044550">
    <property type="term" value="P:secondary metabolite biosynthetic process"/>
    <property type="evidence" value="ECO:0007669"/>
    <property type="project" value="TreeGrafter"/>
</dbReference>
<dbReference type="CDD" id="cd05930">
    <property type="entry name" value="A_NRPS"/>
    <property type="match status" value="1"/>
</dbReference>
<dbReference type="InterPro" id="IPR006162">
    <property type="entry name" value="Ppantetheine_attach_site"/>
</dbReference>
<evidence type="ECO:0000256" key="1">
    <source>
        <dbReference type="ARBA" id="ARBA00022450"/>
    </source>
</evidence>
<dbReference type="GO" id="GO:0031177">
    <property type="term" value="F:phosphopantetheine binding"/>
    <property type="evidence" value="ECO:0007669"/>
    <property type="project" value="TreeGrafter"/>
</dbReference>
<dbReference type="GO" id="GO:0003824">
    <property type="term" value="F:catalytic activity"/>
    <property type="evidence" value="ECO:0007669"/>
    <property type="project" value="InterPro"/>
</dbReference>
<dbReference type="Gene3D" id="3.30.300.30">
    <property type="match status" value="1"/>
</dbReference>
<dbReference type="InterPro" id="IPR009081">
    <property type="entry name" value="PP-bd_ACP"/>
</dbReference>
<dbReference type="InterPro" id="IPR010071">
    <property type="entry name" value="AA_adenyl_dom"/>
</dbReference>
<name>A0A6G0WIJ6_9STRA</name>
<evidence type="ECO:0000259" key="3">
    <source>
        <dbReference type="PROSITE" id="PS50075"/>
    </source>
</evidence>
<dbReference type="Gene3D" id="3.40.50.12780">
    <property type="entry name" value="N-terminal domain of ligase-like"/>
    <property type="match status" value="2"/>
</dbReference>
<dbReference type="FunFam" id="3.40.50.980:FF:000001">
    <property type="entry name" value="Non-ribosomal peptide synthetase"/>
    <property type="match status" value="1"/>
</dbReference>
<dbReference type="InterPro" id="IPR000873">
    <property type="entry name" value="AMP-dep_synth/lig_dom"/>
</dbReference>
<keyword evidence="2" id="KW-0597">Phosphoprotein</keyword>
<dbReference type="SUPFAM" id="SSF47336">
    <property type="entry name" value="ACP-like"/>
    <property type="match status" value="1"/>
</dbReference>
<dbReference type="Pfam" id="PF00501">
    <property type="entry name" value="AMP-binding"/>
    <property type="match status" value="2"/>
</dbReference>
<dbReference type="Pfam" id="PF00550">
    <property type="entry name" value="PP-binding"/>
    <property type="match status" value="1"/>
</dbReference>
<organism evidence="4 5">
    <name type="scientific">Aphanomyces euteiches</name>
    <dbReference type="NCBI Taxonomy" id="100861"/>
    <lineage>
        <taxon>Eukaryota</taxon>
        <taxon>Sar</taxon>
        <taxon>Stramenopiles</taxon>
        <taxon>Oomycota</taxon>
        <taxon>Saprolegniomycetes</taxon>
        <taxon>Saprolegniales</taxon>
        <taxon>Verrucalvaceae</taxon>
        <taxon>Aphanomyces</taxon>
    </lineage>
</organism>
<accession>A0A6G0WIJ6</accession>
<dbReference type="Gene3D" id="1.10.1200.10">
    <property type="entry name" value="ACP-like"/>
    <property type="match status" value="1"/>
</dbReference>
<sequence>MADLKAEALPSMAAFNFDSAVSDIRAFPLAMPLSVSAADLVEQAQLIGTTAEVLAKLAWATTIRKYIRTNDTLFYQRVSNRALSIPSASRALGPFTTTVPCRIQFDESFDIREMIRTVHDQHISLASHAHSIGTAFHDSFDVEAGLLDTLFEFESVSPPSSGVDVRVHSNDYAFELRVVAADSVASCKFDPQRMPRKQASFVLNEFNFTLKLLLDTIVATRDISSLWQVSPEQEDAIRLICRGSTEPLPFDLLHHAFERQVLVRPTACAVEFEEKQLTYAELNAHANTIANRLAFIGVQANCRVAVIMERSLEFTLGMVAVLKAGGSIMPLDATFPPNRLTYMLKDAGAVAILTAQPYHNTMESLGLSIPILTVNLVELTNKPESYRPSHATNADDEAYIVYTSGSTGKPKGVPVLHKSAVNTAECSNLLFPTEGRRVLQFLAIGFDMCQWDTWVTLSYGGTLVLRTSDAFESLAKVDMVMLVPTVLSLVGHPREFPNLQFVAVSGEPMPAPLAELWSNYVTFIEGYGPTETCQITHFEVVFPGQRKTLGFPFKNVTCYVLDEQKRIVPMGAVGEIYLGGVCVSPFYVNLPEQTAERFVDDPFEGGIMFRSGDMGRLLPNGKLDIAGRVDNQVKVKGYRIELDEVSQAMKQHPDVLIAVALVKNKNLVGYYSPSSVNADAIRDVVARQLPAYMIPAIFVGLDSMPQNSNGKVDKKALEAIDVQLKVKSLATDVETRMAQVWAEVLGISIDEIGRDSSFYALGGDSISAIRLVSKAKSAGFVLTTVQVLKTPVFLNMVSAAKFIECVDELDVQILAQEKSLNLINGPVYAATVFQTEGNVQLLHLTIHHLLVDLVSYRILINDLQSLLEGKQLDEKSMSFKEWSEQLTIQSTQWDPALWDEYMYDDVIPTTPRTAKVSAKGILDEHVSSKLSAANHPYGTNVQDLALAALTLAYAQLKQEKGSIEGYCFPLMLEGHGREPWHADLDISSTIGWFTSIYPIVFTATLDIDRLLRQVKQKLRSVPHGGISYGAIKYLAPMTDATRSVKCHRRHNIMFNYAGLFQEMNSASSLFDVLDVVKDVLGEDEPDFSAENIFLYHKNSNLVIEVSLNDNVLSAAQVQSMVDLWVEWMAKIVDYCLDTKTVGGRILSDAPLLASNETLQNAEAEILSTLHLRPVDVADMYPATPLQTGLVLAMVKDPTEYVLQNIFDIRGDLDFENFKHAWHKLSIHEPLLRTVFVSTISGMVQVVTKEDFSTWTMLEGEWREENLEAQTKQFLLQDRENGFLLSNLSYHRFTGIQINDGSLRIIWTTHHSIIDGWTGSLVAQKLRSICRGEAFVPSSVSFKDHIKWLSERDNTCSKEFWENYLQSIDLASPLHFPKPFKKVESGPKYTLIRQIIQLPEINMLCRQLGVTPSSVFRAAWAILLYQYTRCDVVKFGCAISGRDTNIPGIESTVGILMNTIPVMAKLSSETLVSSLITSLHSSSLEVMPHSHCGHEEIKKWSRAKLDLFDTIMMYGSYPEVTQDHHTVFSINYHETDENVDTNLGLAVYPVEKGYRIEIGGNVREVDQRMFDYVTDRFIEIVRRVSSLEATSIPVIALDTFGKSERQVLDMVTAGARSPLPHRRLHDAFLTWAERSPSAPALEFDGASLSYESLNFWANYVAKQLVKIGTSQSARVAVIIERCLEFPISLLGVLKAGCTMMPLDATFPASRLSFILLDANVQAIVTTTSQTHQIQEIGLPIPVIYISLTNSASDTIAPATLSSPDDEA</sequence>
<dbReference type="InterPro" id="IPR020845">
    <property type="entry name" value="AMP-binding_CS"/>
</dbReference>
<reference evidence="4 5" key="1">
    <citation type="submission" date="2019-07" db="EMBL/GenBank/DDBJ databases">
        <title>Genomics analysis of Aphanomyces spp. identifies a new class of oomycete effector associated with host adaptation.</title>
        <authorList>
            <person name="Gaulin E."/>
        </authorList>
    </citation>
    <scope>NUCLEOTIDE SEQUENCE [LARGE SCALE GENOMIC DNA]</scope>
    <source>
        <strain evidence="4 5">ATCC 201684</strain>
    </source>
</reference>